<dbReference type="Proteomes" id="UP000002668">
    <property type="component" value="Genome"/>
</dbReference>
<evidence type="ECO:0000313" key="2">
    <source>
        <dbReference type="Proteomes" id="UP000002668"/>
    </source>
</evidence>
<dbReference type="InParanoid" id="E5A302"/>
<accession>E5A302</accession>
<keyword evidence="2" id="KW-1185">Reference proteome</keyword>
<dbReference type="VEuPathDB" id="FungiDB:LEMA_P094240.1"/>
<evidence type="ECO:0000313" key="1">
    <source>
        <dbReference type="EMBL" id="CBX98015.1"/>
    </source>
</evidence>
<dbReference type="RefSeq" id="XP_003841494.1">
    <property type="nucleotide sequence ID" value="XM_003841446.1"/>
</dbReference>
<name>E5A302_LEPMJ</name>
<dbReference type="GeneID" id="13286094"/>
<gene>
    <name evidence="1" type="ORF">LEMA_P094240.1</name>
</gene>
<sequence length="152" mass="16880">MLAYGTGSHATYTGTKNFAKNQGIHPFPPQKRLLRPYSTFHRTYMTSTVHAHDHSRMNPKHRTDMNVNALAAYRSPINRPSITHGLGTIPTSTIQSDALQMPLFRTAPGSMSRLESVQPGENGVVQRRAADLAYGLPTWLHRCSARPGMELV</sequence>
<proteinExistence type="predicted"/>
<protein>
    <submittedName>
        <fullName evidence="1">Predicted protein</fullName>
    </submittedName>
</protein>
<dbReference type="HOGENOM" id="CLU_1722701_0_0_1"/>
<organism evidence="2">
    <name type="scientific">Leptosphaeria maculans (strain JN3 / isolate v23.1.3 / race Av1-4-5-6-7-8)</name>
    <name type="common">Blackleg fungus</name>
    <name type="synonym">Phoma lingam</name>
    <dbReference type="NCBI Taxonomy" id="985895"/>
    <lineage>
        <taxon>Eukaryota</taxon>
        <taxon>Fungi</taxon>
        <taxon>Dikarya</taxon>
        <taxon>Ascomycota</taxon>
        <taxon>Pezizomycotina</taxon>
        <taxon>Dothideomycetes</taxon>
        <taxon>Pleosporomycetidae</taxon>
        <taxon>Pleosporales</taxon>
        <taxon>Pleosporineae</taxon>
        <taxon>Leptosphaeriaceae</taxon>
        <taxon>Plenodomus</taxon>
        <taxon>Plenodomus lingam/Leptosphaeria maculans species complex</taxon>
    </lineage>
</organism>
<reference evidence="2" key="1">
    <citation type="journal article" date="2011" name="Nat. Commun.">
        <title>Effector diversification within compartments of the Leptosphaeria maculans genome affected by Repeat-Induced Point mutations.</title>
        <authorList>
            <person name="Rouxel T."/>
            <person name="Grandaubert J."/>
            <person name="Hane J.K."/>
            <person name="Hoede C."/>
            <person name="van de Wouw A.P."/>
            <person name="Couloux A."/>
            <person name="Dominguez V."/>
            <person name="Anthouard V."/>
            <person name="Bally P."/>
            <person name="Bourras S."/>
            <person name="Cozijnsen A.J."/>
            <person name="Ciuffetti L.M."/>
            <person name="Degrave A."/>
            <person name="Dilmaghani A."/>
            <person name="Duret L."/>
            <person name="Fudal I."/>
            <person name="Goodwin S.B."/>
            <person name="Gout L."/>
            <person name="Glaser N."/>
            <person name="Linglin J."/>
            <person name="Kema G.H.J."/>
            <person name="Lapalu N."/>
            <person name="Lawrence C.B."/>
            <person name="May K."/>
            <person name="Meyer M."/>
            <person name="Ollivier B."/>
            <person name="Poulain J."/>
            <person name="Schoch C.L."/>
            <person name="Simon A."/>
            <person name="Spatafora J.W."/>
            <person name="Stachowiak A."/>
            <person name="Turgeon B.G."/>
            <person name="Tyler B.M."/>
            <person name="Vincent D."/>
            <person name="Weissenbach J."/>
            <person name="Amselem J."/>
            <person name="Quesneville H."/>
            <person name="Oliver R.P."/>
            <person name="Wincker P."/>
            <person name="Balesdent M.-H."/>
            <person name="Howlett B.J."/>
        </authorList>
    </citation>
    <scope>NUCLEOTIDE SEQUENCE [LARGE SCALE GENOMIC DNA]</scope>
    <source>
        <strain evidence="2">JN3 / isolate v23.1.3 / race Av1-4-5-6-7-8</strain>
    </source>
</reference>
<dbReference type="AlphaFoldDB" id="E5A302"/>
<dbReference type="EMBL" id="FP929133">
    <property type="protein sequence ID" value="CBX98015.1"/>
    <property type="molecule type" value="Genomic_DNA"/>
</dbReference>